<dbReference type="Gene3D" id="2.60.120.1440">
    <property type="match status" value="1"/>
</dbReference>
<organism evidence="2">
    <name type="scientific">candidate division WOR-3 bacterium</name>
    <dbReference type="NCBI Taxonomy" id="2052148"/>
    <lineage>
        <taxon>Bacteria</taxon>
        <taxon>Bacteria division WOR-3</taxon>
    </lineage>
</organism>
<comment type="caution">
    <text evidence="2">The sequence shown here is derived from an EMBL/GenBank/DDBJ whole genome shotgun (WGS) entry which is preliminary data.</text>
</comment>
<protein>
    <recommendedName>
        <fullName evidence="1">FecR protein domain-containing protein</fullName>
    </recommendedName>
</protein>
<dbReference type="Proteomes" id="UP000885847">
    <property type="component" value="Unassembled WGS sequence"/>
</dbReference>
<dbReference type="EMBL" id="DQWE01000142">
    <property type="protein sequence ID" value="HDI82744.1"/>
    <property type="molecule type" value="Genomic_DNA"/>
</dbReference>
<feature type="domain" description="FecR protein" evidence="1">
    <location>
        <begin position="64"/>
        <end position="162"/>
    </location>
</feature>
<gene>
    <name evidence="2" type="ORF">ENF18_03005</name>
</gene>
<evidence type="ECO:0000313" key="2">
    <source>
        <dbReference type="EMBL" id="HDI82744.1"/>
    </source>
</evidence>
<name>A0A7C0ZKI0_UNCW3</name>
<accession>A0A7C0ZKI0</accession>
<dbReference type="PANTHER" id="PTHR38731">
    <property type="entry name" value="LIPL45-RELATED LIPOPROTEIN-RELATED"/>
    <property type="match status" value="1"/>
</dbReference>
<dbReference type="AlphaFoldDB" id="A0A7C0ZKI0"/>
<dbReference type="Pfam" id="PF04773">
    <property type="entry name" value="FecR"/>
    <property type="match status" value="1"/>
</dbReference>
<evidence type="ECO:0000259" key="1">
    <source>
        <dbReference type="Pfam" id="PF04773"/>
    </source>
</evidence>
<sequence>MKKLGLLVLPIFFFLLGAEQTTVEESNEPICKISYFYGDVARRLPPKEWEKPALDEAVEEGEWLKTGFDSKAELSLIDGSVLRIAENSFLQIEGLDAYGDPVIIFKAVMPRGRLWAKVKKLMKKSVFSVQNPIVVAGVRGTEYRMDVLPDSSTRIRVYKGSVAVKNEPLVQKKKEGAKLEKPHQVPGPHPVPGPHEVSLEEWFVIVKAQQELWVSKTGQYRVSEFSMKEDTLDPWVKWNLERDKKMGEGR</sequence>
<dbReference type="InterPro" id="IPR006860">
    <property type="entry name" value="FecR"/>
</dbReference>
<proteinExistence type="predicted"/>
<reference evidence="2" key="1">
    <citation type="journal article" date="2020" name="mSystems">
        <title>Genome- and Community-Level Interaction Insights into Carbon Utilization and Element Cycling Functions of Hydrothermarchaeota in Hydrothermal Sediment.</title>
        <authorList>
            <person name="Zhou Z."/>
            <person name="Liu Y."/>
            <person name="Xu W."/>
            <person name="Pan J."/>
            <person name="Luo Z.H."/>
            <person name="Li M."/>
        </authorList>
    </citation>
    <scope>NUCLEOTIDE SEQUENCE [LARGE SCALE GENOMIC DNA]</scope>
    <source>
        <strain evidence="2">HyVt-102</strain>
    </source>
</reference>